<sequence>MTDIPKENTAPIQHTGWASLAKTIRELDEAKMKDCKDDIDTLLIFTRGYATSTGFINATDTFTISDPTLPFEPSRDAIRVNVLWFASLIFSLSAASFGMLVKQWLREYMAGDYTSPRVRIRIRQYRHPSLARWKVFEIAAILPLMLQLALGLFFAGLCVFTWSANHHIAYTSMPLVIGWALLFLFATIAPAFSPRCPYKTAFTRRGMKSLRKLLFHSAFFHALRSCCSRLSWRAIKPVIHPRLPNQKEEPSSADRKVEEEDVIQDDGDDISLLATLDGMLRDDDLLPTSIAQALQQMQTDPSDVIKFIFGAVERRIHEDFPLTNTSLPNLQRKLTKYVWNNLVNFTAEVMRTYLNQPRRELQRDSQLPDWMSYALTFLFSLCEHALTKEGEHVIFMCLSFQTDPAIRNGAIRLIASHASGDKVQYGHILGQLRGVFEEIAEADERRRLLLLIERDRLGKPVQSLTDLVKESDSMDDIGLSALLALLMGCTGKQIGNYDWPLGTRESLQAIMSSSRIPRQSENNLVPLLTQLMTSRTLFWGVVRYVISSGEKHRSVGQTGQRLIGLAFVDAKLDERRSILKNFNITMEDYIKGDLDDPRRFDPMNPIRACLFSMHFHELRSPLDEDDLRSEWRLLRSKIGEAVSRYASATKNPSMEDRQLATDCLLKIQANESEDYSRWLNRFRAEDSLFPDNLIDALRSFILPKEYSRFRRVRRLGDLKRDERIEPNTLAEAIVIE</sequence>
<evidence type="ECO:0000313" key="3">
    <source>
        <dbReference type="EMBL" id="PSR78456.1"/>
    </source>
</evidence>
<comment type="caution">
    <text evidence="3">The sequence shown here is derived from an EMBL/GenBank/DDBJ whole genome shotgun (WGS) entry which is preliminary data.</text>
</comment>
<feature type="transmembrane region" description="Helical" evidence="1">
    <location>
        <begin position="82"/>
        <end position="101"/>
    </location>
</feature>
<feature type="domain" description="DUF6535" evidence="2">
    <location>
        <begin position="57"/>
        <end position="163"/>
    </location>
</feature>
<keyword evidence="4" id="KW-1185">Reference proteome</keyword>
<proteinExistence type="predicted"/>
<accession>A0A2R6NWT1</accession>
<keyword evidence="1" id="KW-0472">Membrane</keyword>
<evidence type="ECO:0000256" key="1">
    <source>
        <dbReference type="SAM" id="Phobius"/>
    </source>
</evidence>
<feature type="transmembrane region" description="Helical" evidence="1">
    <location>
        <begin position="135"/>
        <end position="162"/>
    </location>
</feature>
<evidence type="ECO:0000259" key="2">
    <source>
        <dbReference type="Pfam" id="PF20153"/>
    </source>
</evidence>
<protein>
    <recommendedName>
        <fullName evidence="2">DUF6535 domain-containing protein</fullName>
    </recommendedName>
</protein>
<organism evidence="3 4">
    <name type="scientific">Hermanssonia centrifuga</name>
    <dbReference type="NCBI Taxonomy" id="98765"/>
    <lineage>
        <taxon>Eukaryota</taxon>
        <taxon>Fungi</taxon>
        <taxon>Dikarya</taxon>
        <taxon>Basidiomycota</taxon>
        <taxon>Agaricomycotina</taxon>
        <taxon>Agaricomycetes</taxon>
        <taxon>Polyporales</taxon>
        <taxon>Meruliaceae</taxon>
        <taxon>Hermanssonia</taxon>
    </lineage>
</organism>
<dbReference type="AlphaFoldDB" id="A0A2R6NWT1"/>
<evidence type="ECO:0000313" key="4">
    <source>
        <dbReference type="Proteomes" id="UP000186601"/>
    </source>
</evidence>
<reference evidence="3 4" key="1">
    <citation type="submission" date="2018-02" db="EMBL/GenBank/DDBJ databases">
        <title>Genome sequence of the basidiomycete white-rot fungus Phlebia centrifuga.</title>
        <authorList>
            <person name="Granchi Z."/>
            <person name="Peng M."/>
            <person name="de Vries R.P."/>
            <person name="Hilden K."/>
            <person name="Makela M.R."/>
            <person name="Grigoriev I."/>
            <person name="Riley R."/>
        </authorList>
    </citation>
    <scope>NUCLEOTIDE SEQUENCE [LARGE SCALE GENOMIC DNA]</scope>
    <source>
        <strain evidence="3 4">FBCC195</strain>
    </source>
</reference>
<keyword evidence="1" id="KW-0812">Transmembrane</keyword>
<feature type="transmembrane region" description="Helical" evidence="1">
    <location>
        <begin position="168"/>
        <end position="192"/>
    </location>
</feature>
<dbReference type="EMBL" id="MLYV02000740">
    <property type="protein sequence ID" value="PSR78456.1"/>
    <property type="molecule type" value="Genomic_DNA"/>
</dbReference>
<keyword evidence="1" id="KW-1133">Transmembrane helix</keyword>
<dbReference type="InterPro" id="IPR045338">
    <property type="entry name" value="DUF6535"/>
</dbReference>
<gene>
    <name evidence="3" type="ORF">PHLCEN_2v7399</name>
</gene>
<name>A0A2R6NWT1_9APHY</name>
<dbReference type="Pfam" id="PF20153">
    <property type="entry name" value="DUF6535"/>
    <property type="match status" value="1"/>
</dbReference>
<dbReference type="Proteomes" id="UP000186601">
    <property type="component" value="Unassembled WGS sequence"/>
</dbReference>